<evidence type="ECO:0000313" key="2">
    <source>
        <dbReference type="Proteomes" id="UP001156919"/>
    </source>
</evidence>
<sequence length="73" mass="8866">MTPKPIFSNPVFKYVKLEYNEMVKGIMKNFENMPGTPDEKIEVARKFAKEYLYFEARKTLKEQLNSKWWRDNE</sequence>
<evidence type="ECO:0000313" key="1">
    <source>
        <dbReference type="EMBL" id="UVF62338.1"/>
    </source>
</evidence>
<keyword evidence="2" id="KW-1185">Reference proteome</keyword>
<reference evidence="1 2" key="1">
    <citation type="submission" date="2022-05" db="EMBL/GenBank/DDBJ databases">
        <title>Diverse viruses of marine archaea discovered using metagenomics.</title>
        <authorList>
            <person name="Zhou Y."/>
        </authorList>
    </citation>
    <scope>NUCLEOTIDE SEQUENCE [LARGE SCALE GENOMIC DNA]</scope>
    <source>
        <strain evidence="1">YSH_462411</strain>
    </source>
</reference>
<dbReference type="EMBL" id="ON649699">
    <property type="protein sequence ID" value="UVF62338.1"/>
    <property type="molecule type" value="Genomic_DNA"/>
</dbReference>
<name>A0A976UAJ5_9CAUD</name>
<protein>
    <submittedName>
        <fullName evidence="1">Uncharacterized protein</fullName>
    </submittedName>
</protein>
<dbReference type="Proteomes" id="UP001156919">
    <property type="component" value="Segment"/>
</dbReference>
<organism evidence="1 2">
    <name type="scientific">Nitrososphaeria virus YSH_462411</name>
    <dbReference type="NCBI Taxonomy" id="3071321"/>
    <lineage>
        <taxon>Viruses</taxon>
        <taxon>Duplodnaviria</taxon>
        <taxon>Heunggongvirae</taxon>
        <taxon>Uroviricota</taxon>
        <taxon>Caudoviricetes</taxon>
        <taxon>Juravirales</taxon>
        <taxon>Yangangviridae</taxon>
        <taxon>Nohelivirus</taxon>
        <taxon>Nohelivirus yangshanense</taxon>
    </lineage>
</organism>
<proteinExistence type="predicted"/>
<accession>A0A976UAJ5</accession>